<evidence type="ECO:0000313" key="3">
    <source>
        <dbReference type="Proteomes" id="UP000177622"/>
    </source>
</evidence>
<dbReference type="STRING" id="1835702.A0A1F5LC74"/>
<protein>
    <submittedName>
        <fullName evidence="2">Uncharacterized protein</fullName>
    </submittedName>
</protein>
<dbReference type="GeneID" id="34578692"/>
<keyword evidence="3" id="KW-1185">Reference proteome</keyword>
<reference evidence="2 3" key="1">
    <citation type="journal article" date="2016" name="Sci. Rep.">
        <title>Penicillium arizonense, a new, genome sequenced fungal species, reveals a high chemical diversity in secreted metabolites.</title>
        <authorList>
            <person name="Grijseels S."/>
            <person name="Nielsen J.C."/>
            <person name="Randelovic M."/>
            <person name="Nielsen J."/>
            <person name="Nielsen K.F."/>
            <person name="Workman M."/>
            <person name="Frisvad J.C."/>
        </authorList>
    </citation>
    <scope>NUCLEOTIDE SEQUENCE [LARGE SCALE GENOMIC DNA]</scope>
    <source>
        <strain evidence="2 3">CBS 141311</strain>
    </source>
</reference>
<organism evidence="2 3">
    <name type="scientific">Penicillium arizonense</name>
    <dbReference type="NCBI Taxonomy" id="1835702"/>
    <lineage>
        <taxon>Eukaryota</taxon>
        <taxon>Fungi</taxon>
        <taxon>Dikarya</taxon>
        <taxon>Ascomycota</taxon>
        <taxon>Pezizomycotina</taxon>
        <taxon>Eurotiomycetes</taxon>
        <taxon>Eurotiomycetidae</taxon>
        <taxon>Eurotiales</taxon>
        <taxon>Aspergillaceae</taxon>
        <taxon>Penicillium</taxon>
    </lineage>
</organism>
<gene>
    <name evidence="2" type="ORF">PENARI_c016G01206</name>
</gene>
<evidence type="ECO:0000313" key="2">
    <source>
        <dbReference type="EMBL" id="OGE50590.1"/>
    </source>
</evidence>
<dbReference type="OrthoDB" id="6509975at2759"/>
<name>A0A1F5LC74_PENAI</name>
<dbReference type="Gene3D" id="3.40.50.1240">
    <property type="entry name" value="Phosphoglycerate mutase-like"/>
    <property type="match status" value="1"/>
</dbReference>
<evidence type="ECO:0000256" key="1">
    <source>
        <dbReference type="SAM" id="MobiDB-lite"/>
    </source>
</evidence>
<dbReference type="Proteomes" id="UP000177622">
    <property type="component" value="Unassembled WGS sequence"/>
</dbReference>
<dbReference type="SUPFAM" id="SSF53254">
    <property type="entry name" value="Phosphoglycerate mutase-like"/>
    <property type="match status" value="1"/>
</dbReference>
<proteinExistence type="predicted"/>
<sequence length="167" mass="18059">MASMSHSGSNYGAQVGINYGTFTADFHLPPGYDRELSASLGVPWVNASVAALNDESSSQQLHVSFTHRELPPTVITALGLYNNSAYTEANHVNGTMPENRITYNRARKSCEILHSSRISVLRKCRASVMDLMKEITIGILNNAGPQPLVNRQDGPGGAVQRNGSMTL</sequence>
<feature type="region of interest" description="Disordered" evidence="1">
    <location>
        <begin position="148"/>
        <end position="167"/>
    </location>
</feature>
<dbReference type="AlphaFoldDB" id="A0A1F5LC74"/>
<dbReference type="InterPro" id="IPR029033">
    <property type="entry name" value="His_PPase_superfam"/>
</dbReference>
<dbReference type="RefSeq" id="XP_022486037.1">
    <property type="nucleotide sequence ID" value="XM_022633958.1"/>
</dbReference>
<comment type="caution">
    <text evidence="2">The sequence shown here is derived from an EMBL/GenBank/DDBJ whole genome shotgun (WGS) entry which is preliminary data.</text>
</comment>
<dbReference type="EMBL" id="LXJU01000016">
    <property type="protein sequence ID" value="OGE50590.1"/>
    <property type="molecule type" value="Genomic_DNA"/>
</dbReference>
<accession>A0A1F5LC74</accession>